<name>A0A0G4PEI3_PENC3</name>
<reference evidence="1 2" key="1">
    <citation type="journal article" date="2014" name="Nat. Commun.">
        <title>Multiple recent horizontal transfers of a large genomic region in cheese making fungi.</title>
        <authorList>
            <person name="Cheeseman K."/>
            <person name="Ropars J."/>
            <person name="Renault P."/>
            <person name="Dupont J."/>
            <person name="Gouzy J."/>
            <person name="Branca A."/>
            <person name="Abraham A.L."/>
            <person name="Ceppi M."/>
            <person name="Conseiller E."/>
            <person name="Debuchy R."/>
            <person name="Malagnac F."/>
            <person name="Goarin A."/>
            <person name="Silar P."/>
            <person name="Lacoste S."/>
            <person name="Sallet E."/>
            <person name="Bensimon A."/>
            <person name="Giraud T."/>
            <person name="Brygoo Y."/>
        </authorList>
    </citation>
    <scope>NUCLEOTIDE SEQUENCE [LARGE SCALE GENOMIC DNA]</scope>
    <source>
        <strain evidence="2">FM 013</strain>
    </source>
</reference>
<sequence length="66" mass="7360">MRPTYMKLARGGQGFKEPPLLPHGNVRGLSSFWPPVFVDKKPDRACQTKSHPGLAFWDLHALGMQG</sequence>
<evidence type="ECO:0000313" key="1">
    <source>
        <dbReference type="EMBL" id="CRL24666.1"/>
    </source>
</evidence>
<proteinExistence type="predicted"/>
<protein>
    <submittedName>
        <fullName evidence="1">Str. FM013</fullName>
    </submittedName>
</protein>
<dbReference type="EMBL" id="HG793145">
    <property type="protein sequence ID" value="CRL24666.1"/>
    <property type="molecule type" value="Genomic_DNA"/>
</dbReference>
<keyword evidence="2" id="KW-1185">Reference proteome</keyword>
<dbReference type="Proteomes" id="UP000053732">
    <property type="component" value="Unassembled WGS sequence"/>
</dbReference>
<gene>
    <name evidence="1" type="ORF">PCAMFM013_S012g000276</name>
</gene>
<organism evidence="1 2">
    <name type="scientific">Penicillium camemberti (strain FM 013)</name>
    <dbReference type="NCBI Taxonomy" id="1429867"/>
    <lineage>
        <taxon>Eukaryota</taxon>
        <taxon>Fungi</taxon>
        <taxon>Dikarya</taxon>
        <taxon>Ascomycota</taxon>
        <taxon>Pezizomycotina</taxon>
        <taxon>Eurotiomycetes</taxon>
        <taxon>Eurotiomycetidae</taxon>
        <taxon>Eurotiales</taxon>
        <taxon>Aspergillaceae</taxon>
        <taxon>Penicillium</taxon>
    </lineage>
</organism>
<accession>A0A0G4PEI3</accession>
<dbReference type="AlphaFoldDB" id="A0A0G4PEI3"/>
<evidence type="ECO:0000313" key="2">
    <source>
        <dbReference type="Proteomes" id="UP000053732"/>
    </source>
</evidence>